<keyword evidence="2" id="KW-0732">Signal</keyword>
<proteinExistence type="predicted"/>
<evidence type="ECO:0000256" key="2">
    <source>
        <dbReference type="SAM" id="SignalP"/>
    </source>
</evidence>
<dbReference type="RefSeq" id="XP_022395256.1">
    <property type="nucleotide sequence ID" value="XM_022540171.1"/>
</dbReference>
<organism evidence="3 4">
    <name type="scientific">Aspergillus glaucus CBS 516.65</name>
    <dbReference type="NCBI Taxonomy" id="1160497"/>
    <lineage>
        <taxon>Eukaryota</taxon>
        <taxon>Fungi</taxon>
        <taxon>Dikarya</taxon>
        <taxon>Ascomycota</taxon>
        <taxon>Pezizomycotina</taxon>
        <taxon>Eurotiomycetes</taxon>
        <taxon>Eurotiomycetidae</taxon>
        <taxon>Eurotiales</taxon>
        <taxon>Aspergillaceae</taxon>
        <taxon>Aspergillus</taxon>
        <taxon>Aspergillus subgen. Aspergillus</taxon>
    </lineage>
</organism>
<dbReference type="OrthoDB" id="3780330at2759"/>
<name>A0A1L9V3Q9_ASPGL</name>
<evidence type="ECO:0000313" key="4">
    <source>
        <dbReference type="Proteomes" id="UP000184300"/>
    </source>
</evidence>
<evidence type="ECO:0000256" key="1">
    <source>
        <dbReference type="SAM" id="MobiDB-lite"/>
    </source>
</evidence>
<gene>
    <name evidence="3" type="ORF">ASPGLDRAFT_1207512</name>
</gene>
<feature type="chain" id="PRO_5013358713" evidence="2">
    <location>
        <begin position="20"/>
        <end position="311"/>
    </location>
</feature>
<accession>A0A1L9V3Q9</accession>
<dbReference type="EMBL" id="KV878933">
    <property type="protein sequence ID" value="OJJ78558.1"/>
    <property type="molecule type" value="Genomic_DNA"/>
</dbReference>
<feature type="region of interest" description="Disordered" evidence="1">
    <location>
        <begin position="262"/>
        <end position="311"/>
    </location>
</feature>
<feature type="compositionally biased region" description="Basic and acidic residues" evidence="1">
    <location>
        <begin position="262"/>
        <end position="300"/>
    </location>
</feature>
<dbReference type="GeneID" id="34456432"/>
<keyword evidence="4" id="KW-1185">Reference proteome</keyword>
<sequence>MILSQICTILPLLVSLALAGDLNVKRDMSVAATKGYKDGQFVWTSIVDLEKKEKVLPEEMVKIAHEASKEMQADFGSVPEAKQPSIMTAMEIDNRIYLASSMKGDYSFIYDFKTKDKGGKVGNGSIRKGVPKEIADALGDAQSTGSGEDRNNVQHKNDASCGELMASYTYLLKNSGQSLKNKKPKQTIAWLYTKTKDGKIVEQAHNPCGTKENAWGCDLFCHHMGFTPINVDTEEACDLPKIANTEQQQLMTKELRAQLDAMNKETDEANKEKQKEKNKKKQGDEGKNKGQKKEEDDKKGKGGKKARFWSV</sequence>
<dbReference type="VEuPathDB" id="FungiDB:ASPGLDRAFT_1207512"/>
<feature type="signal peptide" evidence="2">
    <location>
        <begin position="1"/>
        <end position="19"/>
    </location>
</feature>
<protein>
    <submittedName>
        <fullName evidence="3">Uncharacterized protein</fullName>
    </submittedName>
</protein>
<dbReference type="AlphaFoldDB" id="A0A1L9V3Q9"/>
<feature type="compositionally biased region" description="Basic residues" evidence="1">
    <location>
        <begin position="301"/>
        <end position="311"/>
    </location>
</feature>
<reference evidence="4" key="1">
    <citation type="journal article" date="2017" name="Genome Biol.">
        <title>Comparative genomics reveals high biological diversity and specific adaptations in the industrially and medically important fungal genus Aspergillus.</title>
        <authorList>
            <person name="de Vries R.P."/>
            <person name="Riley R."/>
            <person name="Wiebenga A."/>
            <person name="Aguilar-Osorio G."/>
            <person name="Amillis S."/>
            <person name="Uchima C.A."/>
            <person name="Anderluh G."/>
            <person name="Asadollahi M."/>
            <person name="Askin M."/>
            <person name="Barry K."/>
            <person name="Battaglia E."/>
            <person name="Bayram O."/>
            <person name="Benocci T."/>
            <person name="Braus-Stromeyer S.A."/>
            <person name="Caldana C."/>
            <person name="Canovas D."/>
            <person name="Cerqueira G.C."/>
            <person name="Chen F."/>
            <person name="Chen W."/>
            <person name="Choi C."/>
            <person name="Clum A."/>
            <person name="Dos Santos R.A."/>
            <person name="Damasio A.R."/>
            <person name="Diallinas G."/>
            <person name="Emri T."/>
            <person name="Fekete E."/>
            <person name="Flipphi M."/>
            <person name="Freyberg S."/>
            <person name="Gallo A."/>
            <person name="Gournas C."/>
            <person name="Habgood R."/>
            <person name="Hainaut M."/>
            <person name="Harispe M.L."/>
            <person name="Henrissat B."/>
            <person name="Hilden K.S."/>
            <person name="Hope R."/>
            <person name="Hossain A."/>
            <person name="Karabika E."/>
            <person name="Karaffa L."/>
            <person name="Karanyi Z."/>
            <person name="Krasevec N."/>
            <person name="Kuo A."/>
            <person name="Kusch H."/>
            <person name="LaButti K."/>
            <person name="Lagendijk E.L."/>
            <person name="Lapidus A."/>
            <person name="Levasseur A."/>
            <person name="Lindquist E."/>
            <person name="Lipzen A."/>
            <person name="Logrieco A.F."/>
            <person name="MacCabe A."/>
            <person name="Maekelae M.R."/>
            <person name="Malavazi I."/>
            <person name="Melin P."/>
            <person name="Meyer V."/>
            <person name="Mielnichuk N."/>
            <person name="Miskei M."/>
            <person name="Molnar A.P."/>
            <person name="Mule G."/>
            <person name="Ngan C.Y."/>
            <person name="Orejas M."/>
            <person name="Orosz E."/>
            <person name="Ouedraogo J.P."/>
            <person name="Overkamp K.M."/>
            <person name="Park H.-S."/>
            <person name="Perrone G."/>
            <person name="Piumi F."/>
            <person name="Punt P.J."/>
            <person name="Ram A.F."/>
            <person name="Ramon A."/>
            <person name="Rauscher S."/>
            <person name="Record E."/>
            <person name="Riano-Pachon D.M."/>
            <person name="Robert V."/>
            <person name="Roehrig J."/>
            <person name="Ruller R."/>
            <person name="Salamov A."/>
            <person name="Salih N.S."/>
            <person name="Samson R.A."/>
            <person name="Sandor E."/>
            <person name="Sanguinetti M."/>
            <person name="Schuetze T."/>
            <person name="Sepcic K."/>
            <person name="Shelest E."/>
            <person name="Sherlock G."/>
            <person name="Sophianopoulou V."/>
            <person name="Squina F.M."/>
            <person name="Sun H."/>
            <person name="Susca A."/>
            <person name="Todd R.B."/>
            <person name="Tsang A."/>
            <person name="Unkles S.E."/>
            <person name="van de Wiele N."/>
            <person name="van Rossen-Uffink D."/>
            <person name="Oliveira J.V."/>
            <person name="Vesth T.C."/>
            <person name="Visser J."/>
            <person name="Yu J.-H."/>
            <person name="Zhou M."/>
            <person name="Andersen M.R."/>
            <person name="Archer D.B."/>
            <person name="Baker S.E."/>
            <person name="Benoit I."/>
            <person name="Brakhage A.A."/>
            <person name="Braus G.H."/>
            <person name="Fischer R."/>
            <person name="Frisvad J.C."/>
            <person name="Goldman G.H."/>
            <person name="Houbraken J."/>
            <person name="Oakley B."/>
            <person name="Pocsi I."/>
            <person name="Scazzocchio C."/>
            <person name="Seiboth B."/>
            <person name="vanKuyk P.A."/>
            <person name="Wortman J."/>
            <person name="Dyer P.S."/>
            <person name="Grigoriev I.V."/>
        </authorList>
    </citation>
    <scope>NUCLEOTIDE SEQUENCE [LARGE SCALE GENOMIC DNA]</scope>
    <source>
        <strain evidence="4">CBS 516.65</strain>
    </source>
</reference>
<evidence type="ECO:0000313" key="3">
    <source>
        <dbReference type="EMBL" id="OJJ78558.1"/>
    </source>
</evidence>
<dbReference type="Proteomes" id="UP000184300">
    <property type="component" value="Unassembled WGS sequence"/>
</dbReference>